<name>A0A2R6T9R4_9ARCH</name>
<keyword evidence="1" id="KW-0472">Membrane</keyword>
<keyword evidence="3" id="KW-1185">Reference proteome</keyword>
<dbReference type="AlphaFoldDB" id="A0A2R6T9R4"/>
<proteinExistence type="predicted"/>
<evidence type="ECO:0000313" key="3">
    <source>
        <dbReference type="Proteomes" id="UP000241022"/>
    </source>
</evidence>
<reference evidence="3" key="1">
    <citation type="submission" date="2016-05" db="EMBL/GenBank/DDBJ databases">
        <authorList>
            <person name="Dupont C."/>
            <person name="Santoro A."/>
        </authorList>
    </citation>
    <scope>NUCLEOTIDE SEQUENCE [LARGE SCALE GENOMIC DNA]</scope>
    <source>
        <strain evidence="3">U25</strain>
    </source>
</reference>
<keyword evidence="1" id="KW-1133">Transmembrane helix</keyword>
<comment type="caution">
    <text evidence="2">The sequence shown here is derived from an EMBL/GenBank/DDBJ whole genome shotgun (WGS) entry which is preliminary data.</text>
</comment>
<gene>
    <name evidence="2" type="ORF">A7X95_04730</name>
</gene>
<dbReference type="PANTHER" id="PTHR35902:SF3">
    <property type="entry name" value="NPCBM-ASSOCIATED, NEW3 DOMAIN OF ALPHA-GALACTOSIDASE"/>
    <property type="match status" value="1"/>
</dbReference>
<dbReference type="PANTHER" id="PTHR35902">
    <property type="entry name" value="S-LAYER DOMAIN-LIKE PROTEIN-RELATED"/>
    <property type="match status" value="1"/>
</dbReference>
<dbReference type="OrthoDB" id="10550at2157"/>
<dbReference type="RefSeq" id="WP_048106431.1">
    <property type="nucleotide sequence ID" value="NZ_CP007026.1"/>
</dbReference>
<protein>
    <recommendedName>
        <fullName evidence="4">CARDB domain-containing protein</fullName>
    </recommendedName>
</protein>
<dbReference type="GeneID" id="24817293"/>
<feature type="transmembrane region" description="Helical" evidence="1">
    <location>
        <begin position="406"/>
        <end position="424"/>
    </location>
</feature>
<evidence type="ECO:0000313" key="2">
    <source>
        <dbReference type="EMBL" id="PTL87223.1"/>
    </source>
</evidence>
<accession>A0A2R6T9R4</accession>
<evidence type="ECO:0000256" key="1">
    <source>
        <dbReference type="SAM" id="Phobius"/>
    </source>
</evidence>
<dbReference type="Proteomes" id="UP000241022">
    <property type="component" value="Unassembled WGS sequence"/>
</dbReference>
<keyword evidence="1" id="KW-0812">Transmembrane</keyword>
<reference evidence="2 3" key="2">
    <citation type="submission" date="2018-04" db="EMBL/GenBank/DDBJ databases">
        <title>Transcriptomics of ammonia oxidizing archaea.</title>
        <authorList>
            <person name="Carini P."/>
        </authorList>
    </citation>
    <scope>NUCLEOTIDE SEQUENCE [LARGE SCALE GENOMIC DNA]</scope>
    <source>
        <strain evidence="2 3">U25</strain>
    </source>
</reference>
<evidence type="ECO:0008006" key="4">
    <source>
        <dbReference type="Google" id="ProtNLM"/>
    </source>
</evidence>
<sequence>MNKFVIVFLGFLMVSSLTPLSFGERLGPADAPLGVLRDFVISIKFLDAYFGTEGNKIEVAPGDKNVPFTVIMSNVGTQDITGIKGKLSLPAAYQSPSGRGVAMMADNDQKASAGNTFALTFFVDVSDKAPIKDYSGTIDLTFSRLRESGERSENFAFTFKLTGDSIVNLRPISGALTSITNNDVVIEISNAGSAPLNNVDIVLQNDQTSVASTSSSVTNLENVIFDQTHWDVGTIPPQSSVTFSLKVFVPETVKNEPLHLPMTISYYDAHGELETVTRVTDFYINGLVDPSIYGVKVIDLSGKQTVIGEILNEGNSDGLFGFVTLKARGDSNIKESTQYIDEIEPDSPVPFNIPIDFEGVSLTGEHDITIEVRYKDSMREEHILSYDTTIDVSALSILDTEEGDSPMGAIAAVVIIGAIIGILYKKGKLPMMSKKSQ</sequence>
<organism evidence="2 3">
    <name type="scientific">Candidatus Nitrosopelagicus brevis</name>
    <dbReference type="NCBI Taxonomy" id="1410606"/>
    <lineage>
        <taxon>Archaea</taxon>
        <taxon>Nitrososphaerota</taxon>
    </lineage>
</organism>
<dbReference type="EMBL" id="LXWN01000002">
    <property type="protein sequence ID" value="PTL87223.1"/>
    <property type="molecule type" value="Genomic_DNA"/>
</dbReference>